<dbReference type="SUPFAM" id="SSF103473">
    <property type="entry name" value="MFS general substrate transporter"/>
    <property type="match status" value="1"/>
</dbReference>
<comment type="subcellular location">
    <subcellularLocation>
        <location evidence="1">Membrane</location>
        <topology evidence="1">Multi-pass membrane protein</topology>
    </subcellularLocation>
</comment>
<dbReference type="GO" id="GO:0022857">
    <property type="term" value="F:transmembrane transporter activity"/>
    <property type="evidence" value="ECO:0007669"/>
    <property type="project" value="InterPro"/>
</dbReference>
<proteinExistence type="predicted"/>
<keyword evidence="2 6" id="KW-0812">Transmembrane</keyword>
<dbReference type="AlphaFoldDB" id="A0A0C3FMX0"/>
<sequence>MLPARVAQVISLYHHAKPRISSGGEVSVASKPISNSTSSSVVDLENAPSPRASSDFVKNPSIQPLSTLRLWLAHIGAALTLFLATTDATIVSTSLPTIASDLGATQTQYTWVGVAYLLTQTACQPLYGRISDLVGRKNLLYTSMMIFATGSLLCGAAKNITWLIIARGVAGVGGGGIVSSVWVITSEIVEVRNRAKWSQALSVTWSCSAIAGPLLGGVFSTGSNTLSWRWAFYLNLPVCFAGYMVLLVSLRHVDLDRSRDASWKMFVRKFDFAGLVLFMGGSSSIVVGFSFATELGWTAPSTLSLIIVGLVVLFCGGIYEVRTKRDALFPVTVFKDSTAIIILVVTFLHNFAFNAGTFYLALFYQAVNGSTPLEAGINLLPYSLGSSLASLPAAWFIGFWQRKSLDMTGQKWVICIGLVISTLGFGLLNLLHERSPSILRIVFPLISGLGLGMLFHAPYQVFTRALEPRELATGTSAFFLVRFTGATIGLAVAGAVFYGRLSHSLPTEFQTLGSQSSINWKSLSSIQPIELRWEVLHAVSASIQTIWMVCAPCLGLALFITLFLRRLPIDDPLDRTLSQEKLANAQPPLPEPLA</sequence>
<dbReference type="PANTHER" id="PTHR23501">
    <property type="entry name" value="MAJOR FACILITATOR SUPERFAMILY"/>
    <property type="match status" value="1"/>
</dbReference>
<feature type="domain" description="Major facilitator superfamily (MFS) profile" evidence="7">
    <location>
        <begin position="73"/>
        <end position="568"/>
    </location>
</feature>
<evidence type="ECO:0000313" key="9">
    <source>
        <dbReference type="Proteomes" id="UP000054166"/>
    </source>
</evidence>
<feature type="transmembrane region" description="Helical" evidence="6">
    <location>
        <begin position="164"/>
        <end position="185"/>
    </location>
</feature>
<evidence type="ECO:0000256" key="5">
    <source>
        <dbReference type="SAM" id="MobiDB-lite"/>
    </source>
</evidence>
<dbReference type="HOGENOM" id="CLU_000960_22_0_1"/>
<dbReference type="Gene3D" id="1.20.1250.20">
    <property type="entry name" value="MFS general substrate transporter like domains"/>
    <property type="match status" value="2"/>
</dbReference>
<dbReference type="STRING" id="765440.A0A0C3FMX0"/>
<evidence type="ECO:0000256" key="6">
    <source>
        <dbReference type="SAM" id="Phobius"/>
    </source>
</evidence>
<dbReference type="EMBL" id="KN832985">
    <property type="protein sequence ID" value="KIM85510.1"/>
    <property type="molecule type" value="Genomic_DNA"/>
</dbReference>
<feature type="transmembrane region" description="Helical" evidence="6">
    <location>
        <begin position="545"/>
        <end position="564"/>
    </location>
</feature>
<accession>A0A0C3FMX0</accession>
<feature type="transmembrane region" description="Helical" evidence="6">
    <location>
        <begin position="437"/>
        <end position="457"/>
    </location>
</feature>
<keyword evidence="3 6" id="KW-1133">Transmembrane helix</keyword>
<feature type="transmembrane region" description="Helical" evidence="6">
    <location>
        <begin position="477"/>
        <end position="498"/>
    </location>
</feature>
<feature type="transmembrane region" description="Helical" evidence="6">
    <location>
        <begin position="412"/>
        <end position="431"/>
    </location>
</feature>
<evidence type="ECO:0000313" key="8">
    <source>
        <dbReference type="EMBL" id="KIM85510.1"/>
    </source>
</evidence>
<feature type="transmembrane region" description="Helical" evidence="6">
    <location>
        <begin position="139"/>
        <end position="158"/>
    </location>
</feature>
<dbReference type="Proteomes" id="UP000054166">
    <property type="component" value="Unassembled WGS sequence"/>
</dbReference>
<feature type="transmembrane region" description="Helical" evidence="6">
    <location>
        <begin position="379"/>
        <end position="400"/>
    </location>
</feature>
<evidence type="ECO:0000256" key="3">
    <source>
        <dbReference type="ARBA" id="ARBA00022989"/>
    </source>
</evidence>
<evidence type="ECO:0000256" key="2">
    <source>
        <dbReference type="ARBA" id="ARBA00022692"/>
    </source>
</evidence>
<organism evidence="8 9">
    <name type="scientific">Piloderma croceum (strain F 1598)</name>
    <dbReference type="NCBI Taxonomy" id="765440"/>
    <lineage>
        <taxon>Eukaryota</taxon>
        <taxon>Fungi</taxon>
        <taxon>Dikarya</taxon>
        <taxon>Basidiomycota</taxon>
        <taxon>Agaricomycotina</taxon>
        <taxon>Agaricomycetes</taxon>
        <taxon>Agaricomycetidae</taxon>
        <taxon>Atheliales</taxon>
        <taxon>Atheliaceae</taxon>
        <taxon>Piloderma</taxon>
    </lineage>
</organism>
<gene>
    <name evidence="8" type="ORF">PILCRDRAFT_5799</name>
</gene>
<reference evidence="8 9" key="1">
    <citation type="submission" date="2014-04" db="EMBL/GenBank/DDBJ databases">
        <authorList>
            <consortium name="DOE Joint Genome Institute"/>
            <person name="Kuo A."/>
            <person name="Tarkka M."/>
            <person name="Buscot F."/>
            <person name="Kohler A."/>
            <person name="Nagy L.G."/>
            <person name="Floudas D."/>
            <person name="Copeland A."/>
            <person name="Barry K.W."/>
            <person name="Cichocki N."/>
            <person name="Veneault-Fourrey C."/>
            <person name="LaButti K."/>
            <person name="Lindquist E.A."/>
            <person name="Lipzen A."/>
            <person name="Lundell T."/>
            <person name="Morin E."/>
            <person name="Murat C."/>
            <person name="Sun H."/>
            <person name="Tunlid A."/>
            <person name="Henrissat B."/>
            <person name="Grigoriev I.V."/>
            <person name="Hibbett D.S."/>
            <person name="Martin F."/>
            <person name="Nordberg H.P."/>
            <person name="Cantor M.N."/>
            <person name="Hua S.X."/>
        </authorList>
    </citation>
    <scope>NUCLEOTIDE SEQUENCE [LARGE SCALE GENOMIC DNA]</scope>
    <source>
        <strain evidence="8 9">F 1598</strain>
    </source>
</reference>
<dbReference type="PROSITE" id="PS00217">
    <property type="entry name" value="SUGAR_TRANSPORT_2"/>
    <property type="match status" value="1"/>
</dbReference>
<dbReference type="PROSITE" id="PS50850">
    <property type="entry name" value="MFS"/>
    <property type="match status" value="1"/>
</dbReference>
<evidence type="ECO:0000259" key="7">
    <source>
        <dbReference type="PROSITE" id="PS50850"/>
    </source>
</evidence>
<dbReference type="PANTHER" id="PTHR23501:SF102">
    <property type="entry name" value="DRUG TRANSPORTER, PUTATIVE (AFU_ORTHOLOGUE AFUA_3G08530)-RELATED"/>
    <property type="match status" value="1"/>
</dbReference>
<feature type="transmembrane region" description="Helical" evidence="6">
    <location>
        <begin position="230"/>
        <end position="250"/>
    </location>
</feature>
<reference evidence="9" key="2">
    <citation type="submission" date="2015-01" db="EMBL/GenBank/DDBJ databases">
        <title>Evolutionary Origins and Diversification of the Mycorrhizal Mutualists.</title>
        <authorList>
            <consortium name="DOE Joint Genome Institute"/>
            <consortium name="Mycorrhizal Genomics Consortium"/>
            <person name="Kohler A."/>
            <person name="Kuo A."/>
            <person name="Nagy L.G."/>
            <person name="Floudas D."/>
            <person name="Copeland A."/>
            <person name="Barry K.W."/>
            <person name="Cichocki N."/>
            <person name="Veneault-Fourrey C."/>
            <person name="LaButti K."/>
            <person name="Lindquist E.A."/>
            <person name="Lipzen A."/>
            <person name="Lundell T."/>
            <person name="Morin E."/>
            <person name="Murat C."/>
            <person name="Riley R."/>
            <person name="Ohm R."/>
            <person name="Sun H."/>
            <person name="Tunlid A."/>
            <person name="Henrissat B."/>
            <person name="Grigoriev I.V."/>
            <person name="Hibbett D.S."/>
            <person name="Martin F."/>
        </authorList>
    </citation>
    <scope>NUCLEOTIDE SEQUENCE [LARGE SCALE GENOMIC DNA]</scope>
    <source>
        <strain evidence="9">F 1598</strain>
    </source>
</reference>
<feature type="transmembrane region" description="Helical" evidence="6">
    <location>
        <begin position="270"/>
        <end position="291"/>
    </location>
</feature>
<feature type="transmembrane region" description="Helical" evidence="6">
    <location>
        <begin position="297"/>
        <end position="319"/>
    </location>
</feature>
<dbReference type="InParanoid" id="A0A0C3FMX0"/>
<dbReference type="InterPro" id="IPR020846">
    <property type="entry name" value="MFS_dom"/>
</dbReference>
<feature type="transmembrane region" description="Helical" evidence="6">
    <location>
        <begin position="68"/>
        <end position="88"/>
    </location>
</feature>
<name>A0A0C3FMX0_PILCF</name>
<dbReference type="OrthoDB" id="2351791at2759"/>
<dbReference type="GO" id="GO:0005886">
    <property type="term" value="C:plasma membrane"/>
    <property type="evidence" value="ECO:0007669"/>
    <property type="project" value="TreeGrafter"/>
</dbReference>
<dbReference type="InterPro" id="IPR005829">
    <property type="entry name" value="Sugar_transporter_CS"/>
</dbReference>
<protein>
    <recommendedName>
        <fullName evidence="7">Major facilitator superfamily (MFS) profile domain-containing protein</fullName>
    </recommendedName>
</protein>
<dbReference type="InterPro" id="IPR011701">
    <property type="entry name" value="MFS"/>
</dbReference>
<dbReference type="InterPro" id="IPR036259">
    <property type="entry name" value="MFS_trans_sf"/>
</dbReference>
<feature type="transmembrane region" description="Helical" evidence="6">
    <location>
        <begin position="340"/>
        <end position="367"/>
    </location>
</feature>
<keyword evidence="4 6" id="KW-0472">Membrane</keyword>
<feature type="region of interest" description="Disordered" evidence="5">
    <location>
        <begin position="22"/>
        <end position="55"/>
    </location>
</feature>
<dbReference type="Pfam" id="PF07690">
    <property type="entry name" value="MFS_1"/>
    <property type="match status" value="1"/>
</dbReference>
<evidence type="ECO:0000256" key="4">
    <source>
        <dbReference type="ARBA" id="ARBA00023136"/>
    </source>
</evidence>
<evidence type="ECO:0000256" key="1">
    <source>
        <dbReference type="ARBA" id="ARBA00004141"/>
    </source>
</evidence>
<feature type="compositionally biased region" description="Polar residues" evidence="5">
    <location>
        <begin position="32"/>
        <end position="41"/>
    </location>
</feature>
<keyword evidence="9" id="KW-1185">Reference proteome</keyword>